<accession>A0A1W2A9L5</accession>
<evidence type="ECO:0000313" key="1">
    <source>
        <dbReference type="EMBL" id="SMC57330.1"/>
    </source>
</evidence>
<name>A0A1W2A9L5_9HYPH</name>
<proteinExistence type="predicted"/>
<gene>
    <name evidence="1" type="ORF">SAMN06297251_10445</name>
</gene>
<dbReference type="Proteomes" id="UP000192656">
    <property type="component" value="Unassembled WGS sequence"/>
</dbReference>
<reference evidence="1 2" key="1">
    <citation type="submission" date="2017-04" db="EMBL/GenBank/DDBJ databases">
        <authorList>
            <person name="Afonso C.L."/>
            <person name="Miller P.J."/>
            <person name="Scott M.A."/>
            <person name="Spackman E."/>
            <person name="Goraichik I."/>
            <person name="Dimitrov K.M."/>
            <person name="Suarez D.L."/>
            <person name="Swayne D.E."/>
        </authorList>
    </citation>
    <scope>NUCLEOTIDE SEQUENCE [LARGE SCALE GENOMIC DNA]</scope>
    <source>
        <strain evidence="1 2">CGMCC 1.10972</strain>
    </source>
</reference>
<dbReference type="AlphaFoldDB" id="A0A1W2A9L5"/>
<protein>
    <submittedName>
        <fullName evidence="1">Uncharacterized protein</fullName>
    </submittedName>
</protein>
<keyword evidence="2" id="KW-1185">Reference proteome</keyword>
<organism evidence="1 2">
    <name type="scientific">Fulvimarina manganoxydans</name>
    <dbReference type="NCBI Taxonomy" id="937218"/>
    <lineage>
        <taxon>Bacteria</taxon>
        <taxon>Pseudomonadati</taxon>
        <taxon>Pseudomonadota</taxon>
        <taxon>Alphaproteobacteria</taxon>
        <taxon>Hyphomicrobiales</taxon>
        <taxon>Aurantimonadaceae</taxon>
        <taxon>Fulvimarina</taxon>
    </lineage>
</organism>
<evidence type="ECO:0000313" key="2">
    <source>
        <dbReference type="Proteomes" id="UP000192656"/>
    </source>
</evidence>
<sequence>MMLLHGAVLQREEEWFRREAKSGRTANADEKGWKEIMGA</sequence>
<dbReference type="EMBL" id="FWXR01000004">
    <property type="protein sequence ID" value="SMC57330.1"/>
    <property type="molecule type" value="Genomic_DNA"/>
</dbReference>